<feature type="domain" description="Fibronectin type-III" evidence="3">
    <location>
        <begin position="268"/>
        <end position="357"/>
    </location>
</feature>
<protein>
    <submittedName>
        <fullName evidence="4">Fibronectin type III domain protein</fullName>
    </submittedName>
</protein>
<dbReference type="HOGENOM" id="CLU_259182_0_0_10"/>
<comment type="caution">
    <text evidence="4">The sequence shown here is derived from an EMBL/GenBank/DDBJ whole genome shotgun (WGS) entry which is preliminary data.</text>
</comment>
<accession>A9E0U6</accession>
<dbReference type="RefSeq" id="WP_007096899.1">
    <property type="nucleotide sequence ID" value="NZ_CP142125.1"/>
</dbReference>
<evidence type="ECO:0000259" key="3">
    <source>
        <dbReference type="PROSITE" id="PS50853"/>
    </source>
</evidence>
<dbReference type="Pfam" id="PF00041">
    <property type="entry name" value="fn3"/>
    <property type="match status" value="1"/>
</dbReference>
<sequence>MKTKVFSLFLFVISISLAQVPTNGLTHEYLFTNGSYNTTVGSNNLTQSGGTIATTADREGAPTNAIELNNSFLFTPQLASGFRVSVSFWIKTNTNDSFDRAILDYHARNVRIPTNTETGFFLTLDDGKIDLSANYRYGYNFMQTSETTFYTGNHGFRSNASVADNNWHHITLTIDTGATNGNIFYQYNLYIDGVLDNTLTRTSTPPAQSGQIYAILFPNERVTIGNSKNGNLISDRVYGDTIDDIRWYNRTLSLSEVNALYNDVDSCIPTQLTATNVQSNAVDLSWMATPDQTSWDVSYTTPGSSPDSGTIVSNVGASPYTLTGLSPTTSYDIYIRSTCNGIISGWSNVAAITTTAVQERIYVDIDATGANDGSSWANAYTSLNDALTGIATGTERTIWVAEGTYIPTTTNADARTATFSIPTLVKLYGGFNGTETMLSQRNPLLHIAKLSGDIMGDDNGILLPTESTRADNVFHVVSLRENMTDVIIDGVTIADGNALGGGTLTGPVANRVNYGTGGAVYVALVNTSERVEATFNNCILENNSGQNGAVYGNYVQNPSASVSYQVDFINSKIRSNYGSLSSIVLYFGQNGATSSGKIVNCLFTNNTTPVSRNIGSCLWIGRLNGPASVVQLDVVNTTFTDNSGQSGQVITTTGAPELSNINNSIIYGNGSNTPLDFNTAPFPAVNNSIVEGGQEGGINLDPLFTSATDFTLQLTSPAINAGNNAFVPVDITEDIDGNQRIFDTTVDLGAYEFNANCGEFFNVVLTPSATVATEATLTWDHPFDTGDTFDLVYVVSGMPIGNGTAINGITGNSQLLTGLSSNFYDIYLRANCSGTPSAYELYTVGFKVPIFVNANATGANNGSGWNNAYTSLETALAAASDDDTIWIASGTYKPAGTSRLNSFIIANNNLTIYGGFNGTETQLSERDFTVNETILSGDLNDDDTVNTFNGGGRNENLYHVVEITGQNVTLDGIVVSGGQATASSGDDRLGAGIYKDAGVDNLTIMNSTFRNNVSVGGSGIFGRFATGETITVSNNIFHDNLANYGAGFYTLNTNNVNYTVTLANSLFYNNTTRNSSTNLGFTGSSIWLRSNSSGGTLTTTVTNCTFADNTDVGTESSSSNRGTFSVSRGSTGTHNVVVANSIFYGNRGAGGAITRAVTKGHTVIANSVSVNYAIDENNFAGLPAGTNRSNANPMFVDAASGDYSLSASSPAINTGNNADVIGTTDVINNNRIVDTTVDLGAYEYDATLSVEEVSLASDSLVIYPNPTSGIINIQTKTNIKNVAIFNILGKKVLQATTATIDVSQLSGGMYVMKITTENETQITKRFIKQ</sequence>
<dbReference type="InterPro" id="IPR059226">
    <property type="entry name" value="Choice_anch_Q_dom"/>
</dbReference>
<dbReference type="SUPFAM" id="SSF51126">
    <property type="entry name" value="Pectin lyase-like"/>
    <property type="match status" value="2"/>
</dbReference>
<dbReference type="SUPFAM" id="SSF49899">
    <property type="entry name" value="Concanavalin A-like lectins/glucanases"/>
    <property type="match status" value="1"/>
</dbReference>
<dbReference type="CDD" id="cd00063">
    <property type="entry name" value="FN3"/>
    <property type="match status" value="1"/>
</dbReference>
<name>A9E0U6_9FLAO</name>
<keyword evidence="1 2" id="KW-0732">Signal</keyword>
<dbReference type="InterPro" id="IPR013783">
    <property type="entry name" value="Ig-like_fold"/>
</dbReference>
<evidence type="ECO:0000313" key="4">
    <source>
        <dbReference type="EMBL" id="EDP95545.1"/>
    </source>
</evidence>
<dbReference type="PROSITE" id="PS50853">
    <property type="entry name" value="FN3"/>
    <property type="match status" value="1"/>
</dbReference>
<evidence type="ECO:0000256" key="1">
    <source>
        <dbReference type="ARBA" id="ARBA00022729"/>
    </source>
</evidence>
<dbReference type="NCBIfam" id="NF041518">
    <property type="entry name" value="choice_anch_Q"/>
    <property type="match status" value="2"/>
</dbReference>
<dbReference type="Pfam" id="PF13385">
    <property type="entry name" value="Laminin_G_3"/>
    <property type="match status" value="1"/>
</dbReference>
<gene>
    <name evidence="4" type="ORF">KAOT1_21876</name>
</gene>
<feature type="chain" id="PRO_5002734368" evidence="2">
    <location>
        <begin position="19"/>
        <end position="1329"/>
    </location>
</feature>
<feature type="signal peptide" evidence="2">
    <location>
        <begin position="1"/>
        <end position="18"/>
    </location>
</feature>
<dbReference type="eggNOG" id="COG5492">
    <property type="taxonomic scope" value="Bacteria"/>
</dbReference>
<dbReference type="InterPro" id="IPR013320">
    <property type="entry name" value="ConA-like_dom_sf"/>
</dbReference>
<dbReference type="EMBL" id="ABIB01000007">
    <property type="protein sequence ID" value="EDP95545.1"/>
    <property type="molecule type" value="Genomic_DNA"/>
</dbReference>
<dbReference type="Gene3D" id="2.60.40.10">
    <property type="entry name" value="Immunoglobulins"/>
    <property type="match status" value="1"/>
</dbReference>
<dbReference type="Gene3D" id="2.160.20.10">
    <property type="entry name" value="Single-stranded right-handed beta-helix, Pectin lyase-like"/>
    <property type="match status" value="2"/>
</dbReference>
<dbReference type="InterPro" id="IPR006626">
    <property type="entry name" value="PbH1"/>
</dbReference>
<dbReference type="InterPro" id="IPR036116">
    <property type="entry name" value="FN3_sf"/>
</dbReference>
<dbReference type="InterPro" id="IPR026444">
    <property type="entry name" value="Secre_tail"/>
</dbReference>
<keyword evidence="5" id="KW-1185">Reference proteome</keyword>
<dbReference type="OrthoDB" id="8901262at2"/>
<evidence type="ECO:0000256" key="2">
    <source>
        <dbReference type="SAM" id="SignalP"/>
    </source>
</evidence>
<proteinExistence type="predicted"/>
<dbReference type="STRING" id="391587.KAOT1_21876"/>
<dbReference type="InterPro" id="IPR012334">
    <property type="entry name" value="Pectin_lyas_fold"/>
</dbReference>
<dbReference type="GO" id="GO:0004553">
    <property type="term" value="F:hydrolase activity, hydrolyzing O-glycosyl compounds"/>
    <property type="evidence" value="ECO:0007669"/>
    <property type="project" value="UniProtKB-ARBA"/>
</dbReference>
<reference evidence="4 5" key="1">
    <citation type="journal article" date="2011" name="J. Bacteriol.">
        <title>Genome sequence of the algicidal bacterium Kordia algicida OT-1.</title>
        <authorList>
            <person name="Lee H.S."/>
            <person name="Kang S.G."/>
            <person name="Kwon K.K."/>
            <person name="Lee J.H."/>
            <person name="Kim S.J."/>
        </authorList>
    </citation>
    <scope>NUCLEOTIDE SEQUENCE [LARGE SCALE GENOMIC DNA]</scope>
    <source>
        <strain evidence="4 5">OT-1</strain>
    </source>
</reference>
<dbReference type="Gene3D" id="2.60.120.200">
    <property type="match status" value="1"/>
</dbReference>
<dbReference type="SMART" id="SM00060">
    <property type="entry name" value="FN3"/>
    <property type="match status" value="2"/>
</dbReference>
<dbReference type="InterPro" id="IPR011050">
    <property type="entry name" value="Pectin_lyase_fold/virulence"/>
</dbReference>
<dbReference type="Pfam" id="PF18962">
    <property type="entry name" value="Por_Secre_tail"/>
    <property type="match status" value="1"/>
</dbReference>
<dbReference type="Proteomes" id="UP000002945">
    <property type="component" value="Unassembled WGS sequence"/>
</dbReference>
<organism evidence="4 5">
    <name type="scientific">Kordia algicida OT-1</name>
    <dbReference type="NCBI Taxonomy" id="391587"/>
    <lineage>
        <taxon>Bacteria</taxon>
        <taxon>Pseudomonadati</taxon>
        <taxon>Bacteroidota</taxon>
        <taxon>Flavobacteriia</taxon>
        <taxon>Flavobacteriales</taxon>
        <taxon>Flavobacteriaceae</taxon>
        <taxon>Kordia</taxon>
    </lineage>
</organism>
<evidence type="ECO:0000313" key="5">
    <source>
        <dbReference type="Proteomes" id="UP000002945"/>
    </source>
</evidence>
<dbReference type="eggNOG" id="COG4886">
    <property type="taxonomic scope" value="Bacteria"/>
</dbReference>
<dbReference type="InterPro" id="IPR003961">
    <property type="entry name" value="FN3_dom"/>
</dbReference>
<dbReference type="NCBIfam" id="TIGR04183">
    <property type="entry name" value="Por_Secre_tail"/>
    <property type="match status" value="1"/>
</dbReference>
<dbReference type="GO" id="GO:0005975">
    <property type="term" value="P:carbohydrate metabolic process"/>
    <property type="evidence" value="ECO:0007669"/>
    <property type="project" value="UniProtKB-ARBA"/>
</dbReference>
<dbReference type="SUPFAM" id="SSF49265">
    <property type="entry name" value="Fibronectin type III"/>
    <property type="match status" value="1"/>
</dbReference>
<dbReference type="SMART" id="SM00710">
    <property type="entry name" value="PbH1"/>
    <property type="match status" value="10"/>
</dbReference>